<dbReference type="InterPro" id="IPR025364">
    <property type="entry name" value="DUF4268"/>
</dbReference>
<accession>A0A4R6Y7D8</accession>
<dbReference type="GO" id="GO:0003676">
    <property type="term" value="F:nucleic acid binding"/>
    <property type="evidence" value="ECO:0007669"/>
    <property type="project" value="InterPro"/>
</dbReference>
<protein>
    <submittedName>
        <fullName evidence="3">Uncharacterized protein DUF91</fullName>
    </submittedName>
</protein>
<evidence type="ECO:0000313" key="4">
    <source>
        <dbReference type="Proteomes" id="UP000294958"/>
    </source>
</evidence>
<evidence type="ECO:0000259" key="1">
    <source>
        <dbReference type="Pfam" id="PF01939"/>
    </source>
</evidence>
<dbReference type="AlphaFoldDB" id="A0A4R6Y7D8"/>
<dbReference type="GO" id="GO:0004519">
    <property type="term" value="F:endonuclease activity"/>
    <property type="evidence" value="ECO:0007669"/>
    <property type="project" value="InterPro"/>
</dbReference>
<feature type="domain" description="Endonuclease NucS C-terminal" evidence="1">
    <location>
        <begin position="28"/>
        <end position="147"/>
    </location>
</feature>
<dbReference type="Pfam" id="PF01939">
    <property type="entry name" value="NucS_C"/>
    <property type="match status" value="1"/>
</dbReference>
<dbReference type="Gene3D" id="3.40.1350.10">
    <property type="match status" value="1"/>
</dbReference>
<proteinExistence type="predicted"/>
<sequence length="371" mass="42573">MYRIDRSANAISSLQERSFSSLGFRERDHLQEWIAKNPSILGEDLLIIQKEFAGFSDTHERLDLLALDKQGALVIIENKLDDAGKDVTWQALKYASYCSGLSRDGIRTIFQEYLTKTEPGASAEERLLEFFEVDDFQDLRLNQGVTQRLVLVAARFRKEVTSTVLWLMNYGVRLQCFRATVYSQEEDLFLSVDQIIPTKEAEEYMIGLAVKAQDEIVGAEAQAGRHTLRLKFWARLLAVMNEKNSTFANISPQKFNWISAGSGMRGLGLNFSATRTYGRAEIYIDRGDRDENKLIFDTLLANGDEMERLAGAEIEWERLDEKRSSRLKIERKANVFDEDSWDEMTAFMTDAMVRLERALDSQMDRIRGLVR</sequence>
<comment type="caution">
    <text evidence="3">The sequence shown here is derived from an EMBL/GenBank/DDBJ whole genome shotgun (WGS) entry which is preliminary data.</text>
</comment>
<organism evidence="3 4">
    <name type="scientific">Aquamicrobium defluvii</name>
    <dbReference type="NCBI Taxonomy" id="69279"/>
    <lineage>
        <taxon>Bacteria</taxon>
        <taxon>Pseudomonadati</taxon>
        <taxon>Pseudomonadota</taxon>
        <taxon>Alphaproteobacteria</taxon>
        <taxon>Hyphomicrobiales</taxon>
        <taxon>Phyllobacteriaceae</taxon>
        <taxon>Aquamicrobium</taxon>
    </lineage>
</organism>
<dbReference type="Proteomes" id="UP000294958">
    <property type="component" value="Unassembled WGS sequence"/>
</dbReference>
<dbReference type="OrthoDB" id="570199at2"/>
<gene>
    <name evidence="3" type="ORF">DES43_13544</name>
</gene>
<dbReference type="EMBL" id="SNZF01000035">
    <property type="protein sequence ID" value="TDR31234.1"/>
    <property type="molecule type" value="Genomic_DNA"/>
</dbReference>
<dbReference type="InterPro" id="IPR011856">
    <property type="entry name" value="tRNA_endonuc-like_dom_sf"/>
</dbReference>
<dbReference type="Pfam" id="PF14088">
    <property type="entry name" value="DUF4268"/>
    <property type="match status" value="1"/>
</dbReference>
<evidence type="ECO:0000313" key="3">
    <source>
        <dbReference type="EMBL" id="TDR31234.1"/>
    </source>
</evidence>
<evidence type="ECO:0000259" key="2">
    <source>
        <dbReference type="Pfam" id="PF14088"/>
    </source>
</evidence>
<dbReference type="InterPro" id="IPR048301">
    <property type="entry name" value="NucS_C"/>
</dbReference>
<dbReference type="RefSeq" id="WP_133676059.1">
    <property type="nucleotide sequence ID" value="NZ_SNZF01000035.1"/>
</dbReference>
<keyword evidence="4" id="KW-1185">Reference proteome</keyword>
<feature type="domain" description="DUF4268" evidence="2">
    <location>
        <begin position="228"/>
        <end position="359"/>
    </location>
</feature>
<reference evidence="3 4" key="1">
    <citation type="submission" date="2019-03" db="EMBL/GenBank/DDBJ databases">
        <title>Genomic Encyclopedia of Type Strains, Phase IV (KMG-IV): sequencing the most valuable type-strain genomes for metagenomic binning, comparative biology and taxonomic classification.</title>
        <authorList>
            <person name="Goeker M."/>
        </authorList>
    </citation>
    <scope>NUCLEOTIDE SEQUENCE [LARGE SCALE GENOMIC DNA]</scope>
    <source>
        <strain evidence="3 4">DSM 11603</strain>
    </source>
</reference>
<name>A0A4R6Y7D8_9HYPH</name>